<dbReference type="RefSeq" id="WP_042696375.1">
    <property type="nucleotide sequence ID" value="NZ_LMVO01000034.1"/>
</dbReference>
<organism evidence="1 2">
    <name type="scientific">Methanocorpusculum parvum</name>
    <dbReference type="NCBI Taxonomy" id="2193"/>
    <lineage>
        <taxon>Archaea</taxon>
        <taxon>Methanobacteriati</taxon>
        <taxon>Methanobacteriota</taxon>
        <taxon>Stenosarchaea group</taxon>
        <taxon>Methanomicrobia</taxon>
        <taxon>Methanomicrobiales</taxon>
        <taxon>Methanocorpusculaceae</taxon>
        <taxon>Methanocorpusculum</taxon>
    </lineage>
</organism>
<dbReference type="AlphaFoldDB" id="A0AAX0Q6X3"/>
<keyword evidence="2" id="KW-1185">Reference proteome</keyword>
<accession>A0AAX0Q6X3</accession>
<comment type="caution">
    <text evidence="1">The sequence shown here is derived from an EMBL/GenBank/DDBJ whole genome shotgun (WGS) entry which is preliminary data.</text>
</comment>
<reference evidence="1 2" key="1">
    <citation type="journal article" date="2017" name="BMC Genomics">
        <title>Genomic analysis of methanogenic archaea reveals a shift towards energy conservation.</title>
        <authorList>
            <person name="Gilmore S.P."/>
            <person name="Henske J.K."/>
            <person name="Sexton J.A."/>
            <person name="Solomon K.V."/>
            <person name="Seppala S."/>
            <person name="Yoo J.I."/>
            <person name="Huyett L.M."/>
            <person name="Pressman A."/>
            <person name="Cogan J.Z."/>
            <person name="Kivenson V."/>
            <person name="Peng X."/>
            <person name="Tan Y."/>
            <person name="Valentine D.L."/>
            <person name="O'Malley M.A."/>
        </authorList>
    </citation>
    <scope>NUCLEOTIDE SEQUENCE [LARGE SCALE GENOMIC DNA]</scope>
    <source>
        <strain evidence="1 2">XII</strain>
    </source>
</reference>
<proteinExistence type="predicted"/>
<sequence length="63" mass="7333">MRNLVCEQAFFKAKNGKEKMTEFVATLQKQIKHQKPPAKTPGQSARTIRRKYELIEQLKESAK</sequence>
<evidence type="ECO:0000313" key="1">
    <source>
        <dbReference type="EMBL" id="PAV08949.1"/>
    </source>
</evidence>
<gene>
    <name evidence="1" type="ORF">ASJ83_01200</name>
</gene>
<dbReference type="EMBL" id="LMVO01000034">
    <property type="protein sequence ID" value="PAV08949.1"/>
    <property type="molecule type" value="Genomic_DNA"/>
</dbReference>
<evidence type="ECO:0000313" key="2">
    <source>
        <dbReference type="Proteomes" id="UP000243820"/>
    </source>
</evidence>
<name>A0AAX0Q6X3_9EURY</name>
<protein>
    <submittedName>
        <fullName evidence="1">Uncharacterized protein</fullName>
    </submittedName>
</protein>
<dbReference type="Proteomes" id="UP000243820">
    <property type="component" value="Unassembled WGS sequence"/>
</dbReference>